<evidence type="ECO:0000313" key="7">
    <source>
        <dbReference type="Proteomes" id="UP000318946"/>
    </source>
</evidence>
<evidence type="ECO:0000256" key="4">
    <source>
        <dbReference type="ARBA" id="ARBA00038303"/>
    </source>
</evidence>
<feature type="binding site" evidence="5">
    <location>
        <begin position="124"/>
        <end position="129"/>
    </location>
    <ligand>
        <name>S-adenosyl-L-methionine</name>
        <dbReference type="ChEBI" id="CHEBI:59789"/>
    </ligand>
</feature>
<evidence type="ECO:0000256" key="3">
    <source>
        <dbReference type="ARBA" id="ARBA00022691"/>
    </source>
</evidence>
<dbReference type="RefSeq" id="WP_141412160.1">
    <property type="nucleotide sequence ID" value="NZ_AP019735.1"/>
</dbReference>
<dbReference type="HAMAP" id="MF_00658">
    <property type="entry name" value="23SrRNA_methyltr_H"/>
    <property type="match status" value="1"/>
</dbReference>
<dbReference type="EC" id="2.1.1.177" evidence="5"/>
<dbReference type="InterPro" id="IPR003742">
    <property type="entry name" value="RlmH-like"/>
</dbReference>
<comment type="function">
    <text evidence="5">Specifically methylates the pseudouridine at position 1915 (m3Psi1915) in 23S rRNA.</text>
</comment>
<gene>
    <name evidence="5 6" type="primary">rlmH</name>
    <name evidence="6" type="ORF">A5CBH24_05950</name>
</gene>
<dbReference type="OrthoDB" id="9806643at2"/>
<dbReference type="AlphaFoldDB" id="A0A4Y1WQR5"/>
<reference evidence="7" key="1">
    <citation type="submission" date="2019-06" db="EMBL/GenBank/DDBJ databases">
        <title>Alistipes onderdonkii subsp. vulgaris subsp. nov., Alistipes dispar sp. nov. and Alistipes communis sp. nov., isolated from human faeces, and creation of Alistipes onderdonkii subsp. onderdonkii subsp. nov.</title>
        <authorList>
            <person name="Sakamoto M."/>
            <person name="Ikeyama N."/>
            <person name="Ogata Y."/>
            <person name="Suda W."/>
            <person name="Iino T."/>
            <person name="Hattori M."/>
            <person name="Ohkuma M."/>
        </authorList>
    </citation>
    <scope>NUCLEOTIDE SEQUENCE [LARGE SCALE GENOMIC DNA]</scope>
    <source>
        <strain evidence="7">5CBH24</strain>
    </source>
</reference>
<dbReference type="SUPFAM" id="SSF75217">
    <property type="entry name" value="alpha/beta knot"/>
    <property type="match status" value="1"/>
</dbReference>
<sequence>MNIELLVVGKTDSKEVEALVELYVRRVNRYCRFAVTALPDVRNTRSLTQNQQRTAEGEAILRQLAAGDHVVLLDERGDEMRSVEFAYWLQKRMLGGVRRLVLVIGGPYGFSDAVYARADGRLSLSRMTFSHQIVRAIFAEQIYRAFAILNHEPYHHE</sequence>
<keyword evidence="7" id="KW-1185">Reference proteome</keyword>
<dbReference type="CDD" id="cd18081">
    <property type="entry name" value="RlmH-like"/>
    <property type="match status" value="1"/>
</dbReference>
<keyword evidence="1 5" id="KW-0489">Methyltransferase</keyword>
<evidence type="ECO:0000313" key="6">
    <source>
        <dbReference type="EMBL" id="BBL03282.1"/>
    </source>
</evidence>
<evidence type="ECO:0000256" key="2">
    <source>
        <dbReference type="ARBA" id="ARBA00022679"/>
    </source>
</evidence>
<evidence type="ECO:0000256" key="5">
    <source>
        <dbReference type="HAMAP-Rule" id="MF_00658"/>
    </source>
</evidence>
<proteinExistence type="inferred from homology"/>
<dbReference type="PANTHER" id="PTHR33603:SF1">
    <property type="entry name" value="RIBOSOMAL RNA LARGE SUBUNIT METHYLTRANSFERASE H"/>
    <property type="match status" value="1"/>
</dbReference>
<protein>
    <recommendedName>
        <fullName evidence="5">Ribosomal RNA large subunit methyltransferase H</fullName>
        <ecNumber evidence="5">2.1.1.177</ecNumber>
    </recommendedName>
    <alternativeName>
        <fullName evidence="5">23S rRNA (pseudouridine1915-N3)-methyltransferase</fullName>
    </alternativeName>
    <alternativeName>
        <fullName evidence="5">23S rRNA m3Psi1915 methyltransferase</fullName>
    </alternativeName>
    <alternativeName>
        <fullName evidence="5">rRNA (pseudouridine-N3-)-methyltransferase RlmH</fullName>
    </alternativeName>
</protein>
<dbReference type="GO" id="GO:0005737">
    <property type="term" value="C:cytoplasm"/>
    <property type="evidence" value="ECO:0007669"/>
    <property type="project" value="UniProtKB-SubCell"/>
</dbReference>
<dbReference type="GeneID" id="78341312"/>
<accession>A0A4Y1WQR5</accession>
<comment type="similarity">
    <text evidence="4 5">Belongs to the RNA methyltransferase RlmH family.</text>
</comment>
<comment type="subunit">
    <text evidence="5">Homodimer.</text>
</comment>
<comment type="subcellular location">
    <subcellularLocation>
        <location evidence="5">Cytoplasm</location>
    </subcellularLocation>
</comment>
<dbReference type="Pfam" id="PF02590">
    <property type="entry name" value="SPOUT_MTase"/>
    <property type="match status" value="1"/>
</dbReference>
<dbReference type="KEGG" id="acou:A5CBH24_05950"/>
<dbReference type="Proteomes" id="UP000318946">
    <property type="component" value="Chromosome"/>
</dbReference>
<name>A0A4Y1WQR5_9BACT</name>
<dbReference type="EMBL" id="AP019735">
    <property type="protein sequence ID" value="BBL03282.1"/>
    <property type="molecule type" value="Genomic_DNA"/>
</dbReference>
<dbReference type="PANTHER" id="PTHR33603">
    <property type="entry name" value="METHYLTRANSFERASE"/>
    <property type="match status" value="1"/>
</dbReference>
<dbReference type="Gene3D" id="3.40.1280.10">
    <property type="match status" value="1"/>
</dbReference>
<keyword evidence="3 5" id="KW-0949">S-adenosyl-L-methionine</keyword>
<keyword evidence="2 5" id="KW-0808">Transferase</keyword>
<dbReference type="NCBIfam" id="NF000990">
    <property type="entry name" value="PRK00103.2-4"/>
    <property type="match status" value="1"/>
</dbReference>
<dbReference type="GO" id="GO:0070038">
    <property type="term" value="F:rRNA (pseudouridine-N3-)-methyltransferase activity"/>
    <property type="evidence" value="ECO:0007669"/>
    <property type="project" value="UniProtKB-UniRule"/>
</dbReference>
<comment type="catalytic activity">
    <reaction evidence="5">
        <text>pseudouridine(1915) in 23S rRNA + S-adenosyl-L-methionine = N(3)-methylpseudouridine(1915) in 23S rRNA + S-adenosyl-L-homocysteine + H(+)</text>
        <dbReference type="Rhea" id="RHEA:42752"/>
        <dbReference type="Rhea" id="RHEA-COMP:10221"/>
        <dbReference type="Rhea" id="RHEA-COMP:10222"/>
        <dbReference type="ChEBI" id="CHEBI:15378"/>
        <dbReference type="ChEBI" id="CHEBI:57856"/>
        <dbReference type="ChEBI" id="CHEBI:59789"/>
        <dbReference type="ChEBI" id="CHEBI:65314"/>
        <dbReference type="ChEBI" id="CHEBI:74486"/>
        <dbReference type="EC" id="2.1.1.177"/>
    </reaction>
</comment>
<keyword evidence="5" id="KW-0963">Cytoplasm</keyword>
<organism evidence="6 7">
    <name type="scientific">Alistipes communis</name>
    <dbReference type="NCBI Taxonomy" id="2585118"/>
    <lineage>
        <taxon>Bacteria</taxon>
        <taxon>Pseudomonadati</taxon>
        <taxon>Bacteroidota</taxon>
        <taxon>Bacteroidia</taxon>
        <taxon>Bacteroidales</taxon>
        <taxon>Rikenellaceae</taxon>
        <taxon>Alistipes</taxon>
    </lineage>
</organism>
<dbReference type="InterPro" id="IPR029028">
    <property type="entry name" value="Alpha/beta_knot_MTases"/>
</dbReference>
<dbReference type="PIRSF" id="PIRSF004505">
    <property type="entry name" value="MT_bac"/>
    <property type="match status" value="1"/>
</dbReference>
<dbReference type="InterPro" id="IPR029026">
    <property type="entry name" value="tRNA_m1G_MTases_N"/>
</dbReference>
<keyword evidence="5" id="KW-0698">rRNA processing</keyword>
<evidence type="ECO:0000256" key="1">
    <source>
        <dbReference type="ARBA" id="ARBA00022603"/>
    </source>
</evidence>
<feature type="binding site" evidence="5">
    <location>
        <position position="73"/>
    </location>
    <ligand>
        <name>S-adenosyl-L-methionine</name>
        <dbReference type="ChEBI" id="CHEBI:59789"/>
    </ligand>
</feature>
<feature type="binding site" evidence="5">
    <location>
        <position position="105"/>
    </location>
    <ligand>
        <name>S-adenosyl-L-methionine</name>
        <dbReference type="ChEBI" id="CHEBI:59789"/>
    </ligand>
</feature>